<name>A0A0E9U896_ANGAN</name>
<dbReference type="EMBL" id="GBXM01046438">
    <property type="protein sequence ID" value="JAH62139.1"/>
    <property type="molecule type" value="Transcribed_RNA"/>
</dbReference>
<accession>A0A0E9U896</accession>
<organism evidence="1">
    <name type="scientific">Anguilla anguilla</name>
    <name type="common">European freshwater eel</name>
    <name type="synonym">Muraena anguilla</name>
    <dbReference type="NCBI Taxonomy" id="7936"/>
    <lineage>
        <taxon>Eukaryota</taxon>
        <taxon>Metazoa</taxon>
        <taxon>Chordata</taxon>
        <taxon>Craniata</taxon>
        <taxon>Vertebrata</taxon>
        <taxon>Euteleostomi</taxon>
        <taxon>Actinopterygii</taxon>
        <taxon>Neopterygii</taxon>
        <taxon>Teleostei</taxon>
        <taxon>Anguilliformes</taxon>
        <taxon>Anguillidae</taxon>
        <taxon>Anguilla</taxon>
    </lineage>
</organism>
<sequence>MFLVFIPTNFDHKRLIYYSEPEKNIQSLNAVTAGHLQHMVTCVKLAY</sequence>
<reference evidence="1" key="1">
    <citation type="submission" date="2014-11" db="EMBL/GenBank/DDBJ databases">
        <authorList>
            <person name="Amaro Gonzalez C."/>
        </authorList>
    </citation>
    <scope>NUCLEOTIDE SEQUENCE</scope>
</reference>
<reference evidence="1" key="2">
    <citation type="journal article" date="2015" name="Fish Shellfish Immunol.">
        <title>Early steps in the European eel (Anguilla anguilla)-Vibrio vulnificus interaction in the gills: Role of the RtxA13 toxin.</title>
        <authorList>
            <person name="Callol A."/>
            <person name="Pajuelo D."/>
            <person name="Ebbesson L."/>
            <person name="Teles M."/>
            <person name="MacKenzie S."/>
            <person name="Amaro C."/>
        </authorList>
    </citation>
    <scope>NUCLEOTIDE SEQUENCE</scope>
</reference>
<dbReference type="AlphaFoldDB" id="A0A0E9U896"/>
<protein>
    <submittedName>
        <fullName evidence="1">Uncharacterized protein</fullName>
    </submittedName>
</protein>
<proteinExistence type="predicted"/>
<evidence type="ECO:0000313" key="1">
    <source>
        <dbReference type="EMBL" id="JAH62139.1"/>
    </source>
</evidence>